<gene>
    <name evidence="4" type="ORF">OAUR00152_LOCUS36434</name>
</gene>
<keyword evidence="2" id="KW-0812">Transmembrane</keyword>
<feature type="chain" id="PRO_5030945841" evidence="3">
    <location>
        <begin position="24"/>
        <end position="290"/>
    </location>
</feature>
<evidence type="ECO:0000313" key="4">
    <source>
        <dbReference type="EMBL" id="CAE2278856.1"/>
    </source>
</evidence>
<feature type="transmembrane region" description="Helical" evidence="2">
    <location>
        <begin position="134"/>
        <end position="155"/>
    </location>
</feature>
<dbReference type="EMBL" id="HBKQ01052949">
    <property type="protein sequence ID" value="CAE2278856.1"/>
    <property type="molecule type" value="Transcribed_RNA"/>
</dbReference>
<reference evidence="4" key="1">
    <citation type="submission" date="2021-01" db="EMBL/GenBank/DDBJ databases">
        <authorList>
            <person name="Corre E."/>
            <person name="Pelletier E."/>
            <person name="Niang G."/>
            <person name="Scheremetjew M."/>
            <person name="Finn R."/>
            <person name="Kale V."/>
            <person name="Holt S."/>
            <person name="Cochrane G."/>
            <person name="Meng A."/>
            <person name="Brown T."/>
            <person name="Cohen L."/>
        </authorList>
    </citation>
    <scope>NUCLEOTIDE SEQUENCE</scope>
    <source>
        <strain evidence="4">Isolate 1302-5</strain>
    </source>
</reference>
<proteinExistence type="predicted"/>
<organism evidence="4">
    <name type="scientific">Odontella aurita</name>
    <dbReference type="NCBI Taxonomy" id="265563"/>
    <lineage>
        <taxon>Eukaryota</taxon>
        <taxon>Sar</taxon>
        <taxon>Stramenopiles</taxon>
        <taxon>Ochrophyta</taxon>
        <taxon>Bacillariophyta</taxon>
        <taxon>Mediophyceae</taxon>
        <taxon>Biddulphiophycidae</taxon>
        <taxon>Eupodiscales</taxon>
        <taxon>Odontellaceae</taxon>
        <taxon>Odontella</taxon>
    </lineage>
</organism>
<feature type="transmembrane region" description="Helical" evidence="2">
    <location>
        <begin position="167"/>
        <end position="185"/>
    </location>
</feature>
<keyword evidence="3" id="KW-0732">Signal</keyword>
<feature type="region of interest" description="Disordered" evidence="1">
    <location>
        <begin position="245"/>
        <end position="290"/>
    </location>
</feature>
<sequence length="290" mass="32099">MVLWQHFSAWALLLTSLVLPGAASWPASDFGVGPAAVPQSASAGSSGVNLGYYGTDDHQPFEERAAAWRQAQQDRYESQTPAQRASALDEDGRTKLLATVSRGSIAFFFFVLMWRSVHHYEMADASFKGVQRLLFVVPTVALFIGNMAGCVASVTSPSHSAKKRMKAILNLNKLIELLLFIYNVVRLTIFPSKFVQREIYVGRTLSNFIFMVQCQLFTRVTWGAAQVKQEAAIASGSDLAVDKSYGDGDNYVDSPVAGKGEEQYGSYGYDQYGQQLDPNDRVQHEESKEW</sequence>
<name>A0A7S4K0A4_9STRA</name>
<keyword evidence="2" id="KW-1133">Transmembrane helix</keyword>
<keyword evidence="2" id="KW-0472">Membrane</keyword>
<feature type="transmembrane region" description="Helical" evidence="2">
    <location>
        <begin position="96"/>
        <end position="114"/>
    </location>
</feature>
<dbReference type="AlphaFoldDB" id="A0A7S4K0A4"/>
<evidence type="ECO:0000256" key="3">
    <source>
        <dbReference type="SAM" id="SignalP"/>
    </source>
</evidence>
<accession>A0A7S4K0A4</accession>
<evidence type="ECO:0000256" key="1">
    <source>
        <dbReference type="SAM" id="MobiDB-lite"/>
    </source>
</evidence>
<feature type="compositionally biased region" description="Basic and acidic residues" evidence="1">
    <location>
        <begin position="278"/>
        <end position="290"/>
    </location>
</feature>
<protein>
    <submittedName>
        <fullName evidence="4">Uncharacterized protein</fullName>
    </submittedName>
</protein>
<evidence type="ECO:0000256" key="2">
    <source>
        <dbReference type="SAM" id="Phobius"/>
    </source>
</evidence>
<feature type="compositionally biased region" description="Low complexity" evidence="1">
    <location>
        <begin position="263"/>
        <end position="275"/>
    </location>
</feature>
<feature type="signal peptide" evidence="3">
    <location>
        <begin position="1"/>
        <end position="23"/>
    </location>
</feature>